<reference evidence="2 3" key="1">
    <citation type="submission" date="2019-08" db="EMBL/GenBank/DDBJ databases">
        <title>Draft genome sequences of two oriental melons (Cucumis melo L. var makuwa).</title>
        <authorList>
            <person name="Kwon S.-Y."/>
        </authorList>
    </citation>
    <scope>NUCLEOTIDE SEQUENCE [LARGE SCALE GENOMIC DNA]</scope>
    <source>
        <strain evidence="3">cv. SW 3</strain>
        <tissue evidence="2">Leaf</tissue>
    </source>
</reference>
<accession>A0A5A7T0X3</accession>
<name>A0A5A7T0X3_CUCMM</name>
<feature type="compositionally biased region" description="Polar residues" evidence="1">
    <location>
        <begin position="36"/>
        <end position="47"/>
    </location>
</feature>
<evidence type="ECO:0000256" key="1">
    <source>
        <dbReference type="SAM" id="MobiDB-lite"/>
    </source>
</evidence>
<gene>
    <name evidence="2" type="ORF">E6C27_scaffold147G00270</name>
</gene>
<dbReference type="AlphaFoldDB" id="A0A5A7T0X3"/>
<feature type="compositionally biased region" description="Basic and acidic residues" evidence="1">
    <location>
        <begin position="24"/>
        <end position="35"/>
    </location>
</feature>
<dbReference type="Proteomes" id="UP000321393">
    <property type="component" value="Unassembled WGS sequence"/>
</dbReference>
<comment type="caution">
    <text evidence="2">The sequence shown here is derived from an EMBL/GenBank/DDBJ whole genome shotgun (WGS) entry which is preliminary data.</text>
</comment>
<dbReference type="PANTHER" id="PTHR32195">
    <property type="entry name" value="OS07G0662800 PROTEIN"/>
    <property type="match status" value="1"/>
</dbReference>
<evidence type="ECO:0000313" key="3">
    <source>
        <dbReference type="Proteomes" id="UP000321393"/>
    </source>
</evidence>
<evidence type="ECO:0000313" key="2">
    <source>
        <dbReference type="EMBL" id="KAA0036458.1"/>
    </source>
</evidence>
<dbReference type="PANTHER" id="PTHR32195:SF24">
    <property type="entry name" value="TRYPTOPHAN OR TYROSINE TRANSPORTER PROTEIN"/>
    <property type="match status" value="1"/>
</dbReference>
<dbReference type="OrthoDB" id="2014999at2759"/>
<dbReference type="EMBL" id="SSTE01019655">
    <property type="protein sequence ID" value="KAA0036458.1"/>
    <property type="molecule type" value="Genomic_DNA"/>
</dbReference>
<sequence length="92" mass="9635">MPATSSTIAFAVAMSKDYSTELANEQKSKEQKEEGLQSTEELQPVSSSEKKGTVAGAMAFIIGTSIGSGILAIPEKASPAVTFFFSSNISQL</sequence>
<organism evidence="2 3">
    <name type="scientific">Cucumis melo var. makuwa</name>
    <name type="common">Oriental melon</name>
    <dbReference type="NCBI Taxonomy" id="1194695"/>
    <lineage>
        <taxon>Eukaryota</taxon>
        <taxon>Viridiplantae</taxon>
        <taxon>Streptophyta</taxon>
        <taxon>Embryophyta</taxon>
        <taxon>Tracheophyta</taxon>
        <taxon>Spermatophyta</taxon>
        <taxon>Magnoliopsida</taxon>
        <taxon>eudicotyledons</taxon>
        <taxon>Gunneridae</taxon>
        <taxon>Pentapetalae</taxon>
        <taxon>rosids</taxon>
        <taxon>fabids</taxon>
        <taxon>Cucurbitales</taxon>
        <taxon>Cucurbitaceae</taxon>
        <taxon>Benincaseae</taxon>
        <taxon>Cucumis</taxon>
    </lineage>
</organism>
<proteinExistence type="predicted"/>
<feature type="region of interest" description="Disordered" evidence="1">
    <location>
        <begin position="21"/>
        <end position="51"/>
    </location>
</feature>
<protein>
    <submittedName>
        <fullName evidence="2">Tyrosine-specific transport protein 1-like isoform X3</fullName>
    </submittedName>
</protein>